<gene>
    <name evidence="7" type="ORF">COCCADRAFT_106250</name>
</gene>
<keyword evidence="3 5" id="KW-1133">Transmembrane helix</keyword>
<dbReference type="GO" id="GO:0022857">
    <property type="term" value="F:transmembrane transporter activity"/>
    <property type="evidence" value="ECO:0007669"/>
    <property type="project" value="InterPro"/>
</dbReference>
<evidence type="ECO:0000313" key="7">
    <source>
        <dbReference type="EMBL" id="EUC29531.1"/>
    </source>
</evidence>
<dbReference type="GO" id="GO:0005886">
    <property type="term" value="C:plasma membrane"/>
    <property type="evidence" value="ECO:0007669"/>
    <property type="project" value="TreeGrafter"/>
</dbReference>
<dbReference type="Gene3D" id="1.20.1250.20">
    <property type="entry name" value="MFS general substrate transporter like domains"/>
    <property type="match status" value="1"/>
</dbReference>
<dbReference type="SUPFAM" id="SSF103473">
    <property type="entry name" value="MFS general substrate transporter"/>
    <property type="match status" value="1"/>
</dbReference>
<keyword evidence="4 5" id="KW-0472">Membrane</keyword>
<evidence type="ECO:0000256" key="1">
    <source>
        <dbReference type="ARBA" id="ARBA00004141"/>
    </source>
</evidence>
<feature type="transmembrane region" description="Helical" evidence="5">
    <location>
        <begin position="51"/>
        <end position="76"/>
    </location>
</feature>
<evidence type="ECO:0000313" key="8">
    <source>
        <dbReference type="Proteomes" id="UP000053841"/>
    </source>
</evidence>
<evidence type="ECO:0000256" key="5">
    <source>
        <dbReference type="SAM" id="Phobius"/>
    </source>
</evidence>
<dbReference type="GeneID" id="19143369"/>
<evidence type="ECO:0000256" key="2">
    <source>
        <dbReference type="ARBA" id="ARBA00022692"/>
    </source>
</evidence>
<dbReference type="HOGENOM" id="CLU_1253239_0_0_1"/>
<dbReference type="eggNOG" id="KOG0254">
    <property type="taxonomic scope" value="Eukaryota"/>
</dbReference>
<evidence type="ECO:0000256" key="4">
    <source>
        <dbReference type="ARBA" id="ARBA00023136"/>
    </source>
</evidence>
<dbReference type="STRING" id="930089.W6YEB6"/>
<dbReference type="KEGG" id="bze:COCCADRAFT_106250"/>
<dbReference type="InterPro" id="IPR020846">
    <property type="entry name" value="MFS_dom"/>
</dbReference>
<feature type="domain" description="Major facilitator superfamily (MFS) profile" evidence="6">
    <location>
        <begin position="1"/>
        <end position="225"/>
    </location>
</feature>
<evidence type="ECO:0000256" key="3">
    <source>
        <dbReference type="ARBA" id="ARBA00022989"/>
    </source>
</evidence>
<dbReference type="AlphaFoldDB" id="W6YEB6"/>
<proteinExistence type="predicted"/>
<keyword evidence="8" id="KW-1185">Reference proteome</keyword>
<dbReference type="PANTHER" id="PTHR23501">
    <property type="entry name" value="MAJOR FACILITATOR SUPERFAMILY"/>
    <property type="match status" value="1"/>
</dbReference>
<dbReference type="RefSeq" id="XP_007716152.1">
    <property type="nucleotide sequence ID" value="XM_007717962.1"/>
</dbReference>
<dbReference type="Proteomes" id="UP000053841">
    <property type="component" value="Unassembled WGS sequence"/>
</dbReference>
<feature type="non-terminal residue" evidence="7">
    <location>
        <position position="1"/>
    </location>
</feature>
<dbReference type="InterPro" id="IPR036259">
    <property type="entry name" value="MFS_trans_sf"/>
</dbReference>
<feature type="transmembrane region" description="Helical" evidence="5">
    <location>
        <begin position="115"/>
        <end position="137"/>
    </location>
</feature>
<sequence length="225" mass="24440">SAYMLTCAASNPLYGKLYKLYDMKRTFLVAIVLFEVGSAMCGAAHTSTALVVGWAIAGVGGAGVSSGTMMVIVLLVSPRKRPISIGLFAVSFSVSFVQGPFLGDTFTDNWLGWHWCFYINLPIDGCAFAVALIFLHIQSPPKTDLPISVQIKHSDPIGLLFFRPSMVCLISPLEWGCTMESWSSPEIIGLVLTFAVMFLVFLANSSSSYFYGHQHADSGVGQYEK</sequence>
<dbReference type="Pfam" id="PF07690">
    <property type="entry name" value="MFS_1"/>
    <property type="match status" value="1"/>
</dbReference>
<name>W6YEB6_COCC2</name>
<accession>W6YEB6</accession>
<dbReference type="EMBL" id="KI964742">
    <property type="protein sequence ID" value="EUC29531.1"/>
    <property type="molecule type" value="Genomic_DNA"/>
</dbReference>
<dbReference type="InterPro" id="IPR011701">
    <property type="entry name" value="MFS"/>
</dbReference>
<feature type="transmembrane region" description="Helical" evidence="5">
    <location>
        <begin position="83"/>
        <end position="103"/>
    </location>
</feature>
<dbReference type="OrthoDB" id="10021397at2759"/>
<evidence type="ECO:0000259" key="6">
    <source>
        <dbReference type="PROSITE" id="PS50850"/>
    </source>
</evidence>
<feature type="transmembrane region" description="Helical" evidence="5">
    <location>
        <begin position="26"/>
        <end position="45"/>
    </location>
</feature>
<feature type="transmembrane region" description="Helical" evidence="5">
    <location>
        <begin position="187"/>
        <end position="204"/>
    </location>
</feature>
<dbReference type="PROSITE" id="PS50850">
    <property type="entry name" value="MFS"/>
    <property type="match status" value="1"/>
</dbReference>
<dbReference type="PANTHER" id="PTHR23501:SF198">
    <property type="entry name" value="AZOLE RESISTANCE PROTEIN 1-RELATED"/>
    <property type="match status" value="1"/>
</dbReference>
<protein>
    <recommendedName>
        <fullName evidence="6">Major facilitator superfamily (MFS) profile domain-containing protein</fullName>
    </recommendedName>
</protein>
<comment type="subcellular location">
    <subcellularLocation>
        <location evidence="1">Membrane</location>
        <topology evidence="1">Multi-pass membrane protein</topology>
    </subcellularLocation>
</comment>
<organism evidence="7 8">
    <name type="scientific">Cochliobolus carbonum (strain 26-R-13)</name>
    <name type="common">Maize leaf spot fungus</name>
    <name type="synonym">Bipolaris zeicola</name>
    <dbReference type="NCBI Taxonomy" id="930089"/>
    <lineage>
        <taxon>Eukaryota</taxon>
        <taxon>Fungi</taxon>
        <taxon>Dikarya</taxon>
        <taxon>Ascomycota</taxon>
        <taxon>Pezizomycotina</taxon>
        <taxon>Dothideomycetes</taxon>
        <taxon>Pleosporomycetidae</taxon>
        <taxon>Pleosporales</taxon>
        <taxon>Pleosporineae</taxon>
        <taxon>Pleosporaceae</taxon>
        <taxon>Bipolaris</taxon>
    </lineage>
</organism>
<reference evidence="7 8" key="1">
    <citation type="journal article" date="2013" name="PLoS Genet.">
        <title>Comparative genome structure, secondary metabolite, and effector coding capacity across Cochliobolus pathogens.</title>
        <authorList>
            <person name="Condon B.J."/>
            <person name="Leng Y."/>
            <person name="Wu D."/>
            <person name="Bushley K.E."/>
            <person name="Ohm R.A."/>
            <person name="Otillar R."/>
            <person name="Martin J."/>
            <person name="Schackwitz W."/>
            <person name="Grimwood J."/>
            <person name="MohdZainudin N."/>
            <person name="Xue C."/>
            <person name="Wang R."/>
            <person name="Manning V.A."/>
            <person name="Dhillon B."/>
            <person name="Tu Z.J."/>
            <person name="Steffenson B.J."/>
            <person name="Salamov A."/>
            <person name="Sun H."/>
            <person name="Lowry S."/>
            <person name="LaButti K."/>
            <person name="Han J."/>
            <person name="Copeland A."/>
            <person name="Lindquist E."/>
            <person name="Barry K."/>
            <person name="Schmutz J."/>
            <person name="Baker S.E."/>
            <person name="Ciuffetti L.M."/>
            <person name="Grigoriev I.V."/>
            <person name="Zhong S."/>
            <person name="Turgeon B.G."/>
        </authorList>
    </citation>
    <scope>NUCLEOTIDE SEQUENCE [LARGE SCALE GENOMIC DNA]</scope>
    <source>
        <strain evidence="7 8">26-R-13</strain>
    </source>
</reference>
<keyword evidence="2 5" id="KW-0812">Transmembrane</keyword>